<feature type="binding site" evidence="15">
    <location>
        <position position="178"/>
    </location>
    <ligand>
        <name>NADP(+)</name>
        <dbReference type="ChEBI" id="CHEBI:58349"/>
    </ligand>
</feature>
<feature type="binding site" evidence="15">
    <location>
        <position position="237"/>
    </location>
    <ligand>
        <name>NADP(+)</name>
        <dbReference type="ChEBI" id="CHEBI:58349"/>
    </ligand>
</feature>
<dbReference type="PIRSF" id="PIRSF006769">
    <property type="entry name" value="RibD"/>
    <property type="match status" value="1"/>
</dbReference>
<keyword evidence="9 13" id="KW-0862">Zinc</keyword>
<keyword evidence="8 13" id="KW-0378">Hydrolase</keyword>
<dbReference type="FunFam" id="3.40.140.10:FF:000025">
    <property type="entry name" value="Riboflavin biosynthesis protein RibD"/>
    <property type="match status" value="1"/>
</dbReference>
<gene>
    <name evidence="18" type="ORF">A9404_06530</name>
</gene>
<evidence type="ECO:0000256" key="14">
    <source>
        <dbReference type="PIRSR" id="PIRSR006769-1"/>
    </source>
</evidence>
<reference evidence="18 19" key="1">
    <citation type="submission" date="2016-06" db="EMBL/GenBank/DDBJ databases">
        <title>Insight into the functional genes involving in sulfur oxidation in Pearl River water.</title>
        <authorList>
            <person name="Luo J."/>
            <person name="Tan X."/>
            <person name="Lin W."/>
        </authorList>
    </citation>
    <scope>NUCLEOTIDE SEQUENCE [LARGE SCALE GENOMIC DNA]</scope>
    <source>
        <strain evidence="18 19">LS2</strain>
    </source>
</reference>
<dbReference type="AlphaFoldDB" id="A0A191ZGV1"/>
<keyword evidence="10 13" id="KW-0521">NADP</keyword>
<dbReference type="InterPro" id="IPR016192">
    <property type="entry name" value="APOBEC/CMP_deaminase_Zn-bd"/>
</dbReference>
<dbReference type="InterPro" id="IPR024072">
    <property type="entry name" value="DHFR-like_dom_sf"/>
</dbReference>
<feature type="active site" description="Proton donor" evidence="14">
    <location>
        <position position="60"/>
    </location>
</feature>
<feature type="binding site" evidence="15">
    <location>
        <position position="204"/>
    </location>
    <ligand>
        <name>NADP(+)</name>
        <dbReference type="ChEBI" id="CHEBI:58349"/>
    </ligand>
</feature>
<dbReference type="GO" id="GO:0008835">
    <property type="term" value="F:diaminohydroxyphosphoribosylaminopyrimidine deaminase activity"/>
    <property type="evidence" value="ECO:0007669"/>
    <property type="project" value="UniProtKB-EC"/>
</dbReference>
<evidence type="ECO:0000256" key="7">
    <source>
        <dbReference type="ARBA" id="ARBA00022723"/>
    </source>
</evidence>
<dbReference type="EC" id="3.5.4.26" evidence="13"/>
<comment type="cofactor">
    <cofactor evidence="13 16">
        <name>Zn(2+)</name>
        <dbReference type="ChEBI" id="CHEBI:29105"/>
    </cofactor>
    <text evidence="13 16">Binds 1 zinc ion.</text>
</comment>
<dbReference type="GO" id="GO:0008270">
    <property type="term" value="F:zinc ion binding"/>
    <property type="evidence" value="ECO:0007669"/>
    <property type="project" value="InterPro"/>
</dbReference>
<dbReference type="UniPathway" id="UPA00275">
    <property type="reaction ID" value="UER00401"/>
</dbReference>
<dbReference type="InterPro" id="IPR016193">
    <property type="entry name" value="Cytidine_deaminase-like"/>
</dbReference>
<comment type="pathway">
    <text evidence="2 13">Cofactor biosynthesis; riboflavin biosynthesis; 5-amino-6-(D-ribitylamino)uracil from GTP: step 2/4.</text>
</comment>
<keyword evidence="11 13" id="KW-0560">Oxidoreductase</keyword>
<dbReference type="EMBL" id="CP016027">
    <property type="protein sequence ID" value="ANJ67083.1"/>
    <property type="molecule type" value="Genomic_DNA"/>
</dbReference>
<dbReference type="SUPFAM" id="SSF53927">
    <property type="entry name" value="Cytidine deaminase-like"/>
    <property type="match status" value="1"/>
</dbReference>
<evidence type="ECO:0000256" key="10">
    <source>
        <dbReference type="ARBA" id="ARBA00022857"/>
    </source>
</evidence>
<feature type="domain" description="CMP/dCMP-type deaminase" evidence="17">
    <location>
        <begin position="9"/>
        <end position="130"/>
    </location>
</feature>
<comment type="pathway">
    <text evidence="3 13">Cofactor biosynthesis; riboflavin biosynthesis; 5-amino-6-(D-ribitylamino)uracil from GTP: step 3/4.</text>
</comment>
<dbReference type="InterPro" id="IPR004794">
    <property type="entry name" value="Eubact_RibD"/>
</dbReference>
<evidence type="ECO:0000256" key="5">
    <source>
        <dbReference type="ARBA" id="ARBA00007417"/>
    </source>
</evidence>
<proteinExistence type="inferred from homology"/>
<dbReference type="GO" id="GO:0050661">
    <property type="term" value="F:NADP binding"/>
    <property type="evidence" value="ECO:0007669"/>
    <property type="project" value="InterPro"/>
</dbReference>
<feature type="binding site" evidence="15">
    <location>
        <position position="208"/>
    </location>
    <ligand>
        <name>NADP(+)</name>
        <dbReference type="ChEBI" id="CHEBI:58349"/>
    </ligand>
</feature>
<evidence type="ECO:0000313" key="18">
    <source>
        <dbReference type="EMBL" id="ANJ67083.1"/>
    </source>
</evidence>
<feature type="binding site" evidence="15">
    <location>
        <begin position="309"/>
        <end position="315"/>
    </location>
    <ligand>
        <name>NADP(+)</name>
        <dbReference type="ChEBI" id="CHEBI:58349"/>
    </ligand>
</feature>
<protein>
    <recommendedName>
        <fullName evidence="13">Riboflavin biosynthesis protein RibD</fullName>
    </recommendedName>
    <domain>
        <recommendedName>
            <fullName evidence="13">Diaminohydroxyphosphoribosylaminopyrimidine deaminase</fullName>
            <shortName evidence="13">DRAP deaminase</shortName>
            <ecNumber evidence="13">3.5.4.26</ecNumber>
        </recommendedName>
        <alternativeName>
            <fullName evidence="13">Riboflavin-specific deaminase</fullName>
        </alternativeName>
    </domain>
    <domain>
        <recommendedName>
            <fullName evidence="13">5-amino-6-(5-phosphoribosylamino)uracil reductase</fullName>
            <ecNumber evidence="13">1.1.1.193</ecNumber>
        </recommendedName>
        <alternativeName>
            <fullName evidence="13">HTP reductase</fullName>
        </alternativeName>
    </domain>
</protein>
<evidence type="ECO:0000256" key="2">
    <source>
        <dbReference type="ARBA" id="ARBA00004882"/>
    </source>
</evidence>
<evidence type="ECO:0000256" key="8">
    <source>
        <dbReference type="ARBA" id="ARBA00022801"/>
    </source>
</evidence>
<sequence>MVADSGFDETDRRWMAEALQLAARGSTTTQPNPRVGCLLVKAGHVVGRGFHARAGEPHAEVMALREAGARAVGATAYVTLEPCAHVGRTPACAPQLVTAGVVRVVSAQTDPDPRVAGAGHAILQAAGVAVDVGLLADEARWLNRGFLSRIERGRPWVTAKIAQSLDGRTALANGESRWITGPEARRDVQFLRARHGAILTGVDTVLTDDARLNVRLSAEELGIEGPVRQPVRVVLDSGLRLPPFAPIFDAPGDIWLYTRDAQQGIHPEGLAARGAALIEAPYDAVGLDLDFVLADLAARGINEVMVEAGPKLTGALIDRGRVDELVVYQAPILLGHEAQPALALRTLTQLDQAPRWHIRESQMVGMDLRMTLVPAVPESTQ</sequence>
<name>A0A191ZGV1_9GAMM</name>
<comment type="catalytic activity">
    <reaction evidence="13">
        <text>2,5-diamino-6-hydroxy-4-(5-phosphoribosylamino)-pyrimidine + H2O + H(+) = 5-amino-6-(5-phospho-D-ribosylamino)uracil + NH4(+)</text>
        <dbReference type="Rhea" id="RHEA:21868"/>
        <dbReference type="ChEBI" id="CHEBI:15377"/>
        <dbReference type="ChEBI" id="CHEBI:15378"/>
        <dbReference type="ChEBI" id="CHEBI:28938"/>
        <dbReference type="ChEBI" id="CHEBI:58453"/>
        <dbReference type="ChEBI" id="CHEBI:58614"/>
        <dbReference type="EC" id="3.5.4.26"/>
    </reaction>
</comment>
<feature type="binding site" evidence="15">
    <location>
        <position position="162"/>
    </location>
    <ligand>
        <name>NADP(+)</name>
        <dbReference type="ChEBI" id="CHEBI:58349"/>
    </ligand>
</feature>
<dbReference type="STRING" id="1860122.A9404_06530"/>
<dbReference type="GO" id="GO:0009231">
    <property type="term" value="P:riboflavin biosynthetic process"/>
    <property type="evidence" value="ECO:0007669"/>
    <property type="project" value="UniProtKB-UniPathway"/>
</dbReference>
<evidence type="ECO:0000256" key="13">
    <source>
        <dbReference type="PIRNR" id="PIRNR006769"/>
    </source>
</evidence>
<dbReference type="InterPro" id="IPR050765">
    <property type="entry name" value="Riboflavin_Biosynth_HTPR"/>
</dbReference>
<evidence type="ECO:0000256" key="3">
    <source>
        <dbReference type="ARBA" id="ARBA00004910"/>
    </source>
</evidence>
<feature type="binding site" evidence="16">
    <location>
        <position position="83"/>
    </location>
    <ligand>
        <name>Zn(2+)</name>
        <dbReference type="ChEBI" id="CHEBI:29105"/>
        <note>catalytic</note>
    </ligand>
</feature>
<keyword evidence="7 13" id="KW-0479">Metal-binding</keyword>
<evidence type="ECO:0000256" key="12">
    <source>
        <dbReference type="ARBA" id="ARBA00023268"/>
    </source>
</evidence>
<feature type="binding site" evidence="15">
    <location>
        <position position="212"/>
    </location>
    <ligand>
        <name>substrate</name>
    </ligand>
</feature>
<comment type="similarity">
    <text evidence="5 13">In the C-terminal section; belongs to the HTP reductase family.</text>
</comment>
<dbReference type="PROSITE" id="PS51747">
    <property type="entry name" value="CYT_DCMP_DEAMINASES_2"/>
    <property type="match status" value="1"/>
</dbReference>
<comment type="catalytic activity">
    <reaction evidence="13">
        <text>5-amino-6-(5-phospho-D-ribitylamino)uracil + NADP(+) = 5-amino-6-(5-phospho-D-ribosylamino)uracil + NADPH + H(+)</text>
        <dbReference type="Rhea" id="RHEA:17845"/>
        <dbReference type="ChEBI" id="CHEBI:15378"/>
        <dbReference type="ChEBI" id="CHEBI:57783"/>
        <dbReference type="ChEBI" id="CHEBI:58349"/>
        <dbReference type="ChEBI" id="CHEBI:58421"/>
        <dbReference type="ChEBI" id="CHEBI:58453"/>
        <dbReference type="EC" id="1.1.1.193"/>
    </reaction>
</comment>
<feature type="binding site" evidence="15">
    <location>
        <position position="307"/>
    </location>
    <ligand>
        <name>substrate</name>
    </ligand>
</feature>
<feature type="binding site" evidence="16">
    <location>
        <position position="92"/>
    </location>
    <ligand>
        <name>Zn(2+)</name>
        <dbReference type="ChEBI" id="CHEBI:29105"/>
        <note>catalytic</note>
    </ligand>
</feature>
<feature type="binding site" evidence="15">
    <location>
        <position position="192"/>
    </location>
    <ligand>
        <name>substrate</name>
    </ligand>
</feature>
<evidence type="ECO:0000313" key="19">
    <source>
        <dbReference type="Proteomes" id="UP000078596"/>
    </source>
</evidence>
<evidence type="ECO:0000256" key="6">
    <source>
        <dbReference type="ARBA" id="ARBA00022619"/>
    </source>
</evidence>
<dbReference type="Gene3D" id="3.40.430.10">
    <property type="entry name" value="Dihydrofolate Reductase, subunit A"/>
    <property type="match status" value="1"/>
</dbReference>
<dbReference type="InterPro" id="IPR002125">
    <property type="entry name" value="CMP_dCMP_dom"/>
</dbReference>
<dbReference type="PANTHER" id="PTHR38011:SF7">
    <property type="entry name" value="2,5-DIAMINO-6-RIBOSYLAMINO-4(3H)-PYRIMIDINONE 5'-PHOSPHATE REDUCTASE"/>
    <property type="match status" value="1"/>
</dbReference>
<comment type="function">
    <text evidence="1 13">Converts 2,5-diamino-6-(ribosylamino)-4(3h)-pyrimidinone 5'-phosphate into 5-amino-6-(ribosylamino)-2,4(1h,3h)-pyrimidinedione 5'-phosphate.</text>
</comment>
<evidence type="ECO:0000256" key="4">
    <source>
        <dbReference type="ARBA" id="ARBA00005259"/>
    </source>
</evidence>
<evidence type="ECO:0000256" key="11">
    <source>
        <dbReference type="ARBA" id="ARBA00023002"/>
    </source>
</evidence>
<evidence type="ECO:0000256" key="9">
    <source>
        <dbReference type="ARBA" id="ARBA00022833"/>
    </source>
</evidence>
<evidence type="ECO:0000256" key="1">
    <source>
        <dbReference type="ARBA" id="ARBA00002151"/>
    </source>
</evidence>
<dbReference type="NCBIfam" id="TIGR00227">
    <property type="entry name" value="ribD_Cterm"/>
    <property type="match status" value="1"/>
</dbReference>
<keyword evidence="6 13" id="KW-0686">Riboflavin biosynthesis</keyword>
<dbReference type="PROSITE" id="PS00903">
    <property type="entry name" value="CYT_DCMP_DEAMINASES_1"/>
    <property type="match status" value="1"/>
</dbReference>
<organism evidence="18 19">
    <name type="scientific">Halothiobacillus diazotrophicus</name>
    <dbReference type="NCBI Taxonomy" id="1860122"/>
    <lineage>
        <taxon>Bacteria</taxon>
        <taxon>Pseudomonadati</taxon>
        <taxon>Pseudomonadota</taxon>
        <taxon>Gammaproteobacteria</taxon>
        <taxon>Chromatiales</taxon>
        <taxon>Halothiobacillaceae</taxon>
        <taxon>Halothiobacillus</taxon>
    </lineage>
</organism>
<dbReference type="PANTHER" id="PTHR38011">
    <property type="entry name" value="DIHYDROFOLATE REDUCTASE FAMILY PROTEIN (AFU_ORTHOLOGUE AFUA_8G06820)"/>
    <property type="match status" value="1"/>
</dbReference>
<dbReference type="InterPro" id="IPR011549">
    <property type="entry name" value="RibD_C"/>
</dbReference>
<dbReference type="InterPro" id="IPR002734">
    <property type="entry name" value="RibDG_C"/>
</dbReference>
<dbReference type="EC" id="1.1.1.193" evidence="13"/>
<dbReference type="Pfam" id="PF01872">
    <property type="entry name" value="RibD_C"/>
    <property type="match status" value="1"/>
</dbReference>
<accession>A0A191ZGV1</accession>
<feature type="binding site" evidence="16">
    <location>
        <position position="58"/>
    </location>
    <ligand>
        <name>Zn(2+)</name>
        <dbReference type="ChEBI" id="CHEBI:29105"/>
        <note>catalytic</note>
    </ligand>
</feature>
<evidence type="ECO:0000256" key="15">
    <source>
        <dbReference type="PIRSR" id="PIRSR006769-2"/>
    </source>
</evidence>
<dbReference type="Proteomes" id="UP000078596">
    <property type="component" value="Chromosome"/>
</dbReference>
<dbReference type="NCBIfam" id="TIGR00326">
    <property type="entry name" value="eubact_ribD"/>
    <property type="match status" value="1"/>
</dbReference>
<dbReference type="RefSeq" id="WP_066099445.1">
    <property type="nucleotide sequence ID" value="NZ_CP016027.1"/>
</dbReference>
<dbReference type="Gene3D" id="3.40.140.10">
    <property type="entry name" value="Cytidine Deaminase, domain 2"/>
    <property type="match status" value="1"/>
</dbReference>
<evidence type="ECO:0000259" key="17">
    <source>
        <dbReference type="PROSITE" id="PS51747"/>
    </source>
</evidence>
<dbReference type="SUPFAM" id="SSF53597">
    <property type="entry name" value="Dihydrofolate reductase-like"/>
    <property type="match status" value="1"/>
</dbReference>
<dbReference type="Pfam" id="PF00383">
    <property type="entry name" value="dCMP_cyt_deam_1"/>
    <property type="match status" value="1"/>
</dbReference>
<keyword evidence="12" id="KW-0511">Multifunctional enzyme</keyword>
<feature type="binding site" evidence="15">
    <location>
        <position position="215"/>
    </location>
    <ligand>
        <name>substrate</name>
    </ligand>
</feature>
<dbReference type="KEGG" id="haz:A9404_06530"/>
<evidence type="ECO:0000256" key="16">
    <source>
        <dbReference type="PIRSR" id="PIRSR006769-3"/>
    </source>
</evidence>
<feature type="binding site" evidence="15">
    <location>
        <position position="176"/>
    </location>
    <ligand>
        <name>substrate</name>
    </ligand>
</feature>
<dbReference type="CDD" id="cd01284">
    <property type="entry name" value="Riboflavin_deaminase-reductase"/>
    <property type="match status" value="1"/>
</dbReference>
<dbReference type="GO" id="GO:0008703">
    <property type="term" value="F:5-amino-6-(5-phosphoribosylamino)uracil reductase activity"/>
    <property type="evidence" value="ECO:0007669"/>
    <property type="project" value="UniProtKB-EC"/>
</dbReference>
<comment type="similarity">
    <text evidence="4 13">In the N-terminal section; belongs to the cytidine and deoxycytidylate deaminase family.</text>
</comment>
<keyword evidence="19" id="KW-1185">Reference proteome</keyword>